<evidence type="ECO:0000256" key="5">
    <source>
        <dbReference type="ARBA" id="ARBA00048594"/>
    </source>
</evidence>
<dbReference type="SMART" id="SM00072">
    <property type="entry name" value="GuKc"/>
    <property type="match status" value="1"/>
</dbReference>
<evidence type="ECO:0000256" key="1">
    <source>
        <dbReference type="ARBA" id="ARBA00003531"/>
    </source>
</evidence>
<keyword evidence="3" id="KW-0808">Transferase</keyword>
<dbReference type="EMBL" id="LYPA01000048">
    <property type="protein sequence ID" value="OBR66260.1"/>
    <property type="molecule type" value="Genomic_DNA"/>
</dbReference>
<feature type="domain" description="Guanylate kinase-like" evidence="6">
    <location>
        <begin position="9"/>
        <end position="186"/>
    </location>
</feature>
<dbReference type="PANTHER" id="PTHR23117:SF13">
    <property type="entry name" value="GUANYLATE KINASE"/>
    <property type="match status" value="1"/>
</dbReference>
<organism evidence="7 8">
    <name type="scientific">Paenibacillus oryzae</name>
    <dbReference type="NCBI Taxonomy" id="1844972"/>
    <lineage>
        <taxon>Bacteria</taxon>
        <taxon>Bacillati</taxon>
        <taxon>Bacillota</taxon>
        <taxon>Bacilli</taxon>
        <taxon>Bacillales</taxon>
        <taxon>Paenibacillaceae</taxon>
        <taxon>Paenibacillus</taxon>
    </lineage>
</organism>
<evidence type="ECO:0000256" key="3">
    <source>
        <dbReference type="ARBA" id="ARBA00022679"/>
    </source>
</evidence>
<evidence type="ECO:0000313" key="8">
    <source>
        <dbReference type="Proteomes" id="UP000092024"/>
    </source>
</evidence>
<dbReference type="AlphaFoldDB" id="A0A1A5YLK1"/>
<comment type="catalytic activity">
    <reaction evidence="5">
        <text>GMP + ATP = GDP + ADP</text>
        <dbReference type="Rhea" id="RHEA:20780"/>
        <dbReference type="ChEBI" id="CHEBI:30616"/>
        <dbReference type="ChEBI" id="CHEBI:58115"/>
        <dbReference type="ChEBI" id="CHEBI:58189"/>
        <dbReference type="ChEBI" id="CHEBI:456216"/>
        <dbReference type="EC" id="2.7.4.8"/>
    </reaction>
</comment>
<gene>
    <name evidence="7" type="ORF">A7K91_22745</name>
</gene>
<comment type="function">
    <text evidence="1">Essential for recycling GMP and indirectly, cGMP.</text>
</comment>
<dbReference type="STRING" id="1844972.A7K91_22745"/>
<dbReference type="Gene3D" id="3.40.50.300">
    <property type="entry name" value="P-loop containing nucleotide triphosphate hydrolases"/>
    <property type="match status" value="1"/>
</dbReference>
<reference evidence="7 8" key="1">
    <citation type="submission" date="2016-05" db="EMBL/GenBank/DDBJ databases">
        <title>Paenibacillus oryzae. sp. nov., isolated from the rice root.</title>
        <authorList>
            <person name="Zhang J."/>
            <person name="Zhang X."/>
        </authorList>
    </citation>
    <scope>NUCLEOTIDE SEQUENCE [LARGE SCALE GENOMIC DNA]</scope>
    <source>
        <strain evidence="7 8">1DrF-4</strain>
    </source>
</reference>
<evidence type="ECO:0000256" key="4">
    <source>
        <dbReference type="ARBA" id="ARBA00022777"/>
    </source>
</evidence>
<evidence type="ECO:0000313" key="7">
    <source>
        <dbReference type="EMBL" id="OBR66260.1"/>
    </source>
</evidence>
<dbReference type="GO" id="GO:0004385">
    <property type="term" value="F:GMP kinase activity"/>
    <property type="evidence" value="ECO:0007669"/>
    <property type="project" value="UniProtKB-EC"/>
</dbReference>
<proteinExistence type="inferred from homology"/>
<sequence length="191" mass="22117">MTDMATKRPYIFIFTGTAGSGRKTTAHRALKGRDGIQHVPSCTDRPPRSIEHPDSDYRYVSPQQFQLMLLNDYFAEHVIIDRHYYGIGRRYLETALDTGNHVYLIVNREGSDAIVKKYGDRVIRIFLYADKKTVQERLESKGMSYGVIDNYLSHYGEEVTYRKSCEHVIENVEIEGTVAQIRRIVEDYISE</sequence>
<keyword evidence="8" id="KW-1185">Reference proteome</keyword>
<dbReference type="InterPro" id="IPR008145">
    <property type="entry name" value="GK/Ca_channel_bsu"/>
</dbReference>
<dbReference type="Proteomes" id="UP000092024">
    <property type="component" value="Unassembled WGS sequence"/>
</dbReference>
<dbReference type="InterPro" id="IPR027417">
    <property type="entry name" value="P-loop_NTPase"/>
</dbReference>
<dbReference type="GO" id="GO:0005829">
    <property type="term" value="C:cytosol"/>
    <property type="evidence" value="ECO:0007669"/>
    <property type="project" value="TreeGrafter"/>
</dbReference>
<protein>
    <recommendedName>
        <fullName evidence="6">Guanylate kinase-like domain-containing protein</fullName>
    </recommendedName>
</protein>
<name>A0A1A5YLK1_9BACL</name>
<keyword evidence="4" id="KW-0418">Kinase</keyword>
<evidence type="ECO:0000256" key="2">
    <source>
        <dbReference type="ARBA" id="ARBA00005790"/>
    </source>
</evidence>
<dbReference type="InterPro" id="IPR008144">
    <property type="entry name" value="Guanylate_kin-like_dom"/>
</dbReference>
<comment type="caution">
    <text evidence="7">The sequence shown here is derived from an EMBL/GenBank/DDBJ whole genome shotgun (WGS) entry which is preliminary data.</text>
</comment>
<accession>A0A1A5YLK1</accession>
<dbReference type="PANTHER" id="PTHR23117">
    <property type="entry name" value="GUANYLATE KINASE-RELATED"/>
    <property type="match status" value="1"/>
</dbReference>
<dbReference type="SUPFAM" id="SSF52540">
    <property type="entry name" value="P-loop containing nucleoside triphosphate hydrolases"/>
    <property type="match status" value="1"/>
</dbReference>
<evidence type="ECO:0000259" key="6">
    <source>
        <dbReference type="PROSITE" id="PS50052"/>
    </source>
</evidence>
<dbReference type="PROSITE" id="PS50052">
    <property type="entry name" value="GUANYLATE_KINASE_2"/>
    <property type="match status" value="1"/>
</dbReference>
<dbReference type="Pfam" id="PF00625">
    <property type="entry name" value="Guanylate_kin"/>
    <property type="match status" value="1"/>
</dbReference>
<comment type="similarity">
    <text evidence="2">Belongs to the guanylate kinase family.</text>
</comment>